<dbReference type="InterPro" id="IPR013780">
    <property type="entry name" value="Glyco_hydro_b"/>
</dbReference>
<feature type="domain" description="DUF1935" evidence="1">
    <location>
        <begin position="128"/>
        <end position="239"/>
    </location>
</feature>
<feature type="domain" description="DUF1935" evidence="1">
    <location>
        <begin position="252"/>
        <end position="363"/>
    </location>
</feature>
<dbReference type="Proteomes" id="UP000246121">
    <property type="component" value="Unassembled WGS sequence"/>
</dbReference>
<dbReference type="VEuPathDB" id="TriTrypDB:TCDM_04034"/>
<feature type="domain" description="DUF1935" evidence="1">
    <location>
        <begin position="376"/>
        <end position="483"/>
    </location>
</feature>
<dbReference type="PANTHER" id="PTHR47047">
    <property type="entry name" value="PUTATIVE-RELATED-RELATED"/>
    <property type="match status" value="1"/>
</dbReference>
<accession>A0A2V2V2R2</accession>
<evidence type="ECO:0000313" key="2">
    <source>
        <dbReference type="EMBL" id="PWU90867.1"/>
    </source>
</evidence>
<evidence type="ECO:0000313" key="3">
    <source>
        <dbReference type="Proteomes" id="UP000246121"/>
    </source>
</evidence>
<organism evidence="2 3">
    <name type="scientific">Trypanosoma cruzi</name>
    <dbReference type="NCBI Taxonomy" id="5693"/>
    <lineage>
        <taxon>Eukaryota</taxon>
        <taxon>Discoba</taxon>
        <taxon>Euglenozoa</taxon>
        <taxon>Kinetoplastea</taxon>
        <taxon>Metakinetoplastina</taxon>
        <taxon>Trypanosomatida</taxon>
        <taxon>Trypanosomatidae</taxon>
        <taxon>Trypanosoma</taxon>
        <taxon>Schizotrypanum</taxon>
    </lineage>
</organism>
<dbReference type="AlphaFoldDB" id="A0A2V2V2R2"/>
<dbReference type="VEuPathDB" id="TriTrypDB:ECC02_005227"/>
<dbReference type="VEuPathDB" id="TriTrypDB:BCY84_15410"/>
<dbReference type="VEuPathDB" id="TriTrypDB:C3747_14g184"/>
<dbReference type="VEuPathDB" id="TriTrypDB:TcCL_NonESM04218"/>
<dbReference type="VEuPathDB" id="TriTrypDB:Tc_MARK_3363"/>
<dbReference type="InterPro" id="IPR015232">
    <property type="entry name" value="DUF1935"/>
</dbReference>
<protein>
    <recommendedName>
        <fullName evidence="1">DUF1935 domain-containing protein</fullName>
    </recommendedName>
</protein>
<gene>
    <name evidence="2" type="ORF">C4B63_47g39</name>
</gene>
<dbReference type="VEuPathDB" id="TriTrypDB:TCSYLVIO_004385"/>
<dbReference type="VEuPathDB" id="TriTrypDB:TcCLB.506407.50"/>
<dbReference type="VEuPathDB" id="TriTrypDB:TcCLB.506195.160"/>
<proteinExistence type="predicted"/>
<dbReference type="SUPFAM" id="SSF101601">
    <property type="entry name" value="Smp-1-like"/>
    <property type="match status" value="4"/>
</dbReference>
<dbReference type="VEuPathDB" id="TriTrypDB:C4B63_47g39"/>
<reference evidence="2 3" key="1">
    <citation type="journal article" date="2018" name="Microb. Genom.">
        <title>Expanding an expanded genome: long-read sequencing of Trypanosoma cruzi.</title>
        <authorList>
            <person name="Berna L."/>
            <person name="Rodriguez M."/>
            <person name="Chiribao M.L."/>
            <person name="Parodi-Talice A."/>
            <person name="Pita S."/>
            <person name="Rijo G."/>
            <person name="Alvarez-Valin F."/>
            <person name="Robello C."/>
        </authorList>
    </citation>
    <scope>NUCLEOTIDE SEQUENCE [LARGE SCALE GENOMIC DNA]</scope>
    <source>
        <strain evidence="2 3">Dm28c</strain>
    </source>
</reference>
<feature type="domain" description="DUF1935" evidence="1">
    <location>
        <begin position="12"/>
        <end position="118"/>
    </location>
</feature>
<dbReference type="PANTHER" id="PTHR47047:SF9">
    <property type="entry name" value="DUF1935 DOMAIN-CONTAINING PROTEIN"/>
    <property type="match status" value="1"/>
</dbReference>
<dbReference type="InterPro" id="IPR036310">
    <property type="entry name" value="Smp-1-like_sf"/>
</dbReference>
<dbReference type="Gene3D" id="2.60.40.1180">
    <property type="entry name" value="Golgi alpha-mannosidase II"/>
    <property type="match status" value="4"/>
</dbReference>
<sequence>MTDLVEDVSGLFERGTPGFAFTKVFRCFPGKGNGLLFRLLNDKKQWAFYNDTEDMIFRVVARLGKESKVRSLGRAKITEREEGENKEWGYNATVVVDPGRTERFLEGNVEGFEIDFFSEAAPADEVEFKNGRPAAQYDSVYKCLKDHDNGLLFRLVSTNMETGESTWSYYNDTKDFTMGVEVTFADKSCVRPLGMTRVERDPENEERVVYKVSVPPLRTQTFLIGNPREYRQLFVANPLDNVPPEDLSDIFFENGGPNPEVIAYPCSKILKGFKAKGNGLVFLLIDDDEKKWAFYNDTTDYNITVTVNFPPKSVYKASRKTTVTKDPDVVDGTICVMTVPPVTTELFLTDGNPTVYQMSFSAVGLEKTESDELPEYENSGPDKYIIPHYDKVYRCFKDRGNGLLFRLVDEERGRWGFYNDTKNFVFNVRVSFEQDSSVRVLGKTRREEDAELGPVYVLDVPPLATELFVKGDLSGFSTKFSGKKHVHA</sequence>
<dbReference type="VEuPathDB" id="TriTrypDB:TcG_06332"/>
<comment type="caution">
    <text evidence="2">The sequence shown here is derived from an EMBL/GenBank/DDBJ whole genome shotgun (WGS) entry which is preliminary data.</text>
</comment>
<evidence type="ECO:0000259" key="1">
    <source>
        <dbReference type="Pfam" id="PF09149"/>
    </source>
</evidence>
<name>A0A2V2V2R2_TRYCR</name>
<dbReference type="EMBL" id="PRFA01000047">
    <property type="protein sequence ID" value="PWU90867.1"/>
    <property type="molecule type" value="Genomic_DNA"/>
</dbReference>
<dbReference type="VEuPathDB" id="TriTrypDB:TcBrA4_0132050"/>
<dbReference type="VEuPathDB" id="TriTrypDB:TcYC6_0017110"/>
<dbReference type="Pfam" id="PF09149">
    <property type="entry name" value="DUF1935"/>
    <property type="match status" value="4"/>
</dbReference>